<proteinExistence type="predicted"/>
<dbReference type="KEGG" id="dmp:FAK_02830"/>
<name>A0AAU9EWK9_9BACT</name>
<dbReference type="EMBL" id="AP028679">
    <property type="protein sequence ID" value="BEQ13217.1"/>
    <property type="molecule type" value="Genomic_DNA"/>
</dbReference>
<dbReference type="AlphaFoldDB" id="A0AAU9EWK9"/>
<reference evidence="2" key="1">
    <citation type="journal article" date="2023" name="Arch. Microbiol.">
        <title>Desulfoferula mesophilus gen. nov. sp. nov., a mesophilic sulfate-reducing bacterium isolated from a brackish lake sediment.</title>
        <authorList>
            <person name="Watanabe T."/>
            <person name="Yabe T."/>
            <person name="Tsuji J.M."/>
            <person name="Fukui M."/>
        </authorList>
    </citation>
    <scope>NUCLEOTIDE SEQUENCE [LARGE SCALE GENOMIC DNA]</scope>
    <source>
        <strain evidence="2">12FAK</strain>
    </source>
</reference>
<sequence>MARVNALVRAYQKAQEGDSSTLGRLKELANLVQGRGLHQARGLLTPGHRDKELRAICWNISSFLEDSEVERILGQKV</sequence>
<dbReference type="Proteomes" id="UP001366166">
    <property type="component" value="Chromosome"/>
</dbReference>
<gene>
    <name evidence="1" type="ORF">FAK_02830</name>
</gene>
<evidence type="ECO:0000313" key="2">
    <source>
        <dbReference type="Proteomes" id="UP001366166"/>
    </source>
</evidence>
<keyword evidence="2" id="KW-1185">Reference proteome</keyword>
<protein>
    <submittedName>
        <fullName evidence="1">Uncharacterized protein</fullName>
    </submittedName>
</protein>
<accession>A0AAU9EWK9</accession>
<evidence type="ECO:0000313" key="1">
    <source>
        <dbReference type="EMBL" id="BEQ13217.1"/>
    </source>
</evidence>
<organism evidence="1 2">
    <name type="scientific">Desulfoferula mesophila</name>
    <dbReference type="NCBI Taxonomy" id="3058419"/>
    <lineage>
        <taxon>Bacteria</taxon>
        <taxon>Pseudomonadati</taxon>
        <taxon>Thermodesulfobacteriota</taxon>
        <taxon>Desulfarculia</taxon>
        <taxon>Desulfarculales</taxon>
        <taxon>Desulfarculaceae</taxon>
        <taxon>Desulfoferula</taxon>
    </lineage>
</organism>